<dbReference type="InterPro" id="IPR004302">
    <property type="entry name" value="Cellulose/chitin-bd_N"/>
</dbReference>
<evidence type="ECO:0000256" key="2">
    <source>
        <dbReference type="ARBA" id="ARBA00022669"/>
    </source>
</evidence>
<feature type="domain" description="N-acetylglucosamine binding protein A" evidence="6">
    <location>
        <begin position="213"/>
        <end position="295"/>
    </location>
</feature>
<dbReference type="RefSeq" id="WP_249892744.1">
    <property type="nucleotide sequence ID" value="NZ_CP082904.1"/>
</dbReference>
<dbReference type="EMBL" id="CP082904">
    <property type="protein sequence ID" value="UQY44118.1"/>
    <property type="molecule type" value="Genomic_DNA"/>
</dbReference>
<sequence length="493" mass="54461">MKVKLIALAVSAMTISGAWGHGYLMDPPSRAYQCKLGNNQECGNVTWEPQSVEQKSGFPDAALPYDGELASAGIPSFSQLNRQSADAWAKTSIKAGRQTFVWHHTAPHKTTNWRYYITKQGWDPNAALTRDAFELTPFCVIEGNGQAPAVETAHECDVPERTGYQAIYSVWEIADTANSFYQIADIVFAGDNPTQADPSDSWGRMLEGQMYGKNLRAGDKVKVRFFRADAELISFTTTLTITDELTDKNRWSKALAAAVNEKADAEKWGIRAGVKDAQGKIEPVFGANKIYISSAPETLDPVRRLQSIAISYEESATNTNEQLEISELLTSKVQNGKSTLTFNLWTAGKWAVEAKVYDSIGTVKGYTKTALENVDGPISFDLDQVTADETYTLSLIATNEQGELIQAKPQQFTLQSATPEAEKPAADTVKYDETFPHNKSSYKSGTRVLQPKNGKVYQCKPFPYSGYCSQWSSSATQFEPGIGSHWQQAWIEK</sequence>
<gene>
    <name evidence="7" type="primary">gbpA</name>
    <name evidence="7" type="ORF">K6958_20230</name>
</gene>
<keyword evidence="3 4" id="KW-0732">Signal</keyword>
<evidence type="ECO:0000256" key="1">
    <source>
        <dbReference type="ARBA" id="ARBA00022525"/>
    </source>
</evidence>
<organism evidence="7 8">
    <name type="scientific">Mixta hanseatica</name>
    <dbReference type="NCBI Taxonomy" id="2872648"/>
    <lineage>
        <taxon>Bacteria</taxon>
        <taxon>Pseudomonadati</taxon>
        <taxon>Pseudomonadota</taxon>
        <taxon>Gammaproteobacteria</taxon>
        <taxon>Enterobacterales</taxon>
        <taxon>Erwiniaceae</taxon>
        <taxon>Mixta</taxon>
    </lineage>
</organism>
<protein>
    <submittedName>
        <fullName evidence="7">N-acetylglucosamine-binding protein GbpA</fullName>
    </submittedName>
</protein>
<keyword evidence="2" id="KW-0147">Chitin-binding</keyword>
<dbReference type="NCBIfam" id="NF009690">
    <property type="entry name" value="PRK13211.1"/>
    <property type="match status" value="1"/>
</dbReference>
<dbReference type="Gene3D" id="2.60.40.2550">
    <property type="match status" value="1"/>
</dbReference>
<dbReference type="SUPFAM" id="SSF81296">
    <property type="entry name" value="E set domains"/>
    <property type="match status" value="1"/>
</dbReference>
<evidence type="ECO:0000313" key="8">
    <source>
        <dbReference type="Proteomes" id="UP001056635"/>
    </source>
</evidence>
<dbReference type="PANTHER" id="PTHR34823:SF1">
    <property type="entry name" value="CHITIN-BINDING TYPE-4 DOMAIN-CONTAINING PROTEIN"/>
    <property type="match status" value="1"/>
</dbReference>
<feature type="chain" id="PRO_5047154445" evidence="4">
    <location>
        <begin position="21"/>
        <end position="493"/>
    </location>
</feature>
<feature type="domain" description="Chitin-binding type-4" evidence="5">
    <location>
        <begin position="21"/>
        <end position="186"/>
    </location>
</feature>
<evidence type="ECO:0000313" key="7">
    <source>
        <dbReference type="EMBL" id="UQY44118.1"/>
    </source>
</evidence>
<keyword evidence="8" id="KW-1185">Reference proteome</keyword>
<dbReference type="Gene3D" id="2.70.50.50">
    <property type="entry name" value="chitin-binding protein cbp21"/>
    <property type="match status" value="1"/>
</dbReference>
<keyword evidence="1" id="KW-0964">Secreted</keyword>
<accession>A0ABY4R750</accession>
<dbReference type="InterPro" id="IPR014756">
    <property type="entry name" value="Ig_E-set"/>
</dbReference>
<dbReference type="Gene3D" id="3.30.70.2150">
    <property type="match status" value="1"/>
</dbReference>
<dbReference type="Pfam" id="PF03067">
    <property type="entry name" value="LPMO_10"/>
    <property type="match status" value="1"/>
</dbReference>
<evidence type="ECO:0000256" key="3">
    <source>
        <dbReference type="ARBA" id="ARBA00022729"/>
    </source>
</evidence>
<feature type="signal peptide" evidence="4">
    <location>
        <begin position="1"/>
        <end position="20"/>
    </location>
</feature>
<evidence type="ECO:0000259" key="5">
    <source>
        <dbReference type="Pfam" id="PF03067"/>
    </source>
</evidence>
<reference evidence="7" key="1">
    <citation type="submission" date="2021-09" db="EMBL/GenBank/DDBJ databases">
        <title>First case of bloodstream infection caused by Mixta hanseatica sp. nov., a member of the Erwiniaceae family.</title>
        <authorList>
            <person name="Both A."/>
            <person name="Huang J."/>
            <person name="Wenzel P."/>
            <person name="Aepfelbacher M."/>
            <person name="Rohde H."/>
            <person name="Christner M."/>
            <person name="Hentschke M."/>
        </authorList>
    </citation>
    <scope>NUCLEOTIDE SEQUENCE</scope>
    <source>
        <strain evidence="7">X22927</strain>
    </source>
</reference>
<dbReference type="InterPro" id="IPR041029">
    <property type="entry name" value="GbpA_2"/>
</dbReference>
<dbReference type="Proteomes" id="UP001056635">
    <property type="component" value="Chromosome"/>
</dbReference>
<dbReference type="Pfam" id="PF18416">
    <property type="entry name" value="GbpA_2"/>
    <property type="match status" value="1"/>
</dbReference>
<evidence type="ECO:0000256" key="4">
    <source>
        <dbReference type="SAM" id="SignalP"/>
    </source>
</evidence>
<evidence type="ECO:0000259" key="6">
    <source>
        <dbReference type="Pfam" id="PF18416"/>
    </source>
</evidence>
<dbReference type="InterPro" id="IPR051024">
    <property type="entry name" value="GlcNAc_Chitin_IntDeg"/>
</dbReference>
<dbReference type="CDD" id="cd21177">
    <property type="entry name" value="LPMO_AA10"/>
    <property type="match status" value="1"/>
</dbReference>
<name>A0ABY4R750_9GAMM</name>
<dbReference type="PANTHER" id="PTHR34823">
    <property type="entry name" value="GLCNAC-BINDING PROTEIN A"/>
    <property type="match status" value="1"/>
</dbReference>
<proteinExistence type="predicted"/>